<evidence type="ECO:0000313" key="2">
    <source>
        <dbReference type="Proteomes" id="UP000095464"/>
    </source>
</evidence>
<protein>
    <submittedName>
        <fullName evidence="1">Uncharacterized protein</fullName>
    </submittedName>
</protein>
<evidence type="ECO:0000313" key="1">
    <source>
        <dbReference type="EMBL" id="OEK58882.1"/>
    </source>
</evidence>
<dbReference type="Proteomes" id="UP000095464">
    <property type="component" value="Unassembled WGS sequence"/>
</dbReference>
<name>A0AAP7IFE0_9STAP</name>
<reference evidence="2" key="1">
    <citation type="submission" date="2015-11" db="EMBL/GenBank/DDBJ databases">
        <title>Genomic diversity of Staphylococcus saprophyticus strains from urinary tract infections, animal surfaces, and fermented foods.</title>
        <authorList>
            <person name="Wolfe B.E."/>
        </authorList>
    </citation>
    <scope>NUCLEOTIDE SEQUENCE [LARGE SCALE GENOMIC DNA]</scope>
    <source>
        <strain evidence="2">738_7</strain>
    </source>
</reference>
<gene>
    <name evidence="1" type="ORF">ASS94_00745</name>
</gene>
<dbReference type="AlphaFoldDB" id="A0AAP7IFE0"/>
<organism evidence="1 2">
    <name type="scientific">Staphylococcus equorum</name>
    <dbReference type="NCBI Taxonomy" id="246432"/>
    <lineage>
        <taxon>Bacteria</taxon>
        <taxon>Bacillati</taxon>
        <taxon>Bacillota</taxon>
        <taxon>Bacilli</taxon>
        <taxon>Bacillales</taxon>
        <taxon>Staphylococcaceae</taxon>
        <taxon>Staphylococcus</taxon>
    </lineage>
</organism>
<sequence>MKNDKYIDVNDKRELLIWHAKVVLNSRLTGVEISKETGVNAQQVCLYRNGKRNIERAYLNNLLKFDRLYQTHDLFGIIRAMEERNGK</sequence>
<accession>A0AAP7IFE0</accession>
<dbReference type="EMBL" id="LNPX01000004">
    <property type="protein sequence ID" value="OEK58882.1"/>
    <property type="molecule type" value="Genomic_DNA"/>
</dbReference>
<proteinExistence type="predicted"/>
<comment type="caution">
    <text evidence="1">The sequence shown here is derived from an EMBL/GenBank/DDBJ whole genome shotgun (WGS) entry which is preliminary data.</text>
</comment>
<dbReference type="RefSeq" id="WP_069854282.1">
    <property type="nucleotide sequence ID" value="NZ_LNPX01000004.1"/>
</dbReference>